<dbReference type="EMBL" id="MU006233">
    <property type="protein sequence ID" value="KAF2823097.1"/>
    <property type="molecule type" value="Genomic_DNA"/>
</dbReference>
<evidence type="ECO:0000313" key="2">
    <source>
        <dbReference type="Proteomes" id="UP000799424"/>
    </source>
</evidence>
<reference evidence="1" key="1">
    <citation type="journal article" date="2020" name="Stud. Mycol.">
        <title>101 Dothideomycetes genomes: a test case for predicting lifestyles and emergence of pathogens.</title>
        <authorList>
            <person name="Haridas S."/>
            <person name="Albert R."/>
            <person name="Binder M."/>
            <person name="Bloem J."/>
            <person name="Labutti K."/>
            <person name="Salamov A."/>
            <person name="Andreopoulos B."/>
            <person name="Baker S."/>
            <person name="Barry K."/>
            <person name="Bills G."/>
            <person name="Bluhm B."/>
            <person name="Cannon C."/>
            <person name="Castanera R."/>
            <person name="Culley D."/>
            <person name="Daum C."/>
            <person name="Ezra D."/>
            <person name="Gonzalez J."/>
            <person name="Henrissat B."/>
            <person name="Kuo A."/>
            <person name="Liang C."/>
            <person name="Lipzen A."/>
            <person name="Lutzoni F."/>
            <person name="Magnuson J."/>
            <person name="Mondo S."/>
            <person name="Nolan M."/>
            <person name="Ohm R."/>
            <person name="Pangilinan J."/>
            <person name="Park H.-J."/>
            <person name="Ramirez L."/>
            <person name="Alfaro M."/>
            <person name="Sun H."/>
            <person name="Tritt A."/>
            <person name="Yoshinaga Y."/>
            <person name="Zwiers L.-H."/>
            <person name="Turgeon B."/>
            <person name="Goodwin S."/>
            <person name="Spatafora J."/>
            <person name="Crous P."/>
            <person name="Grigoriev I."/>
        </authorList>
    </citation>
    <scope>NUCLEOTIDE SEQUENCE</scope>
    <source>
        <strain evidence="1">CBS 113818</strain>
    </source>
</reference>
<gene>
    <name evidence="1" type="ORF">CC86DRAFT_409863</name>
</gene>
<dbReference type="Proteomes" id="UP000799424">
    <property type="component" value="Unassembled WGS sequence"/>
</dbReference>
<dbReference type="PANTHER" id="PTHR33112:SF15">
    <property type="entry name" value="HETEROKARYON INCOMPATIBILITY DOMAIN-CONTAINING PROTEIN"/>
    <property type="match status" value="1"/>
</dbReference>
<sequence length="313" mass="35673">MLPACSDINPDAVKKKMHDKWLYIASDLADSQLTFDDNAFPAISGLAKSFGTVLNDQYVAGIWEGNLFEGLLWYCRRSHYPNEKETNRIGYVAPTWSWLAVKRGIEFLAREHLALYGDVVLHADIKLVHVDHADRDSFGWLSGGFIRLMCHMRPCHERLAVRQSSRFALECERFDGGYDDNGKQSLDHLVFQLFQVKRPIHVGLEYNIHLGLRDSILVGLEPCILFGLKRYILISFELATVINLELNVLSNFELNILINFEHATVELDIFSNFGLDIIINFELCIFINLELATIINLKLAIVTNLELSVGIDF</sequence>
<dbReference type="PANTHER" id="PTHR33112">
    <property type="entry name" value="DOMAIN PROTEIN, PUTATIVE-RELATED"/>
    <property type="match status" value="1"/>
</dbReference>
<protein>
    <recommendedName>
        <fullName evidence="3">Heterokaryon incompatibility domain-containing protein</fullName>
    </recommendedName>
</protein>
<proteinExistence type="predicted"/>
<name>A0A6A6ZRZ0_9PLEO</name>
<evidence type="ECO:0008006" key="3">
    <source>
        <dbReference type="Google" id="ProtNLM"/>
    </source>
</evidence>
<keyword evidence="2" id="KW-1185">Reference proteome</keyword>
<organism evidence="1 2">
    <name type="scientific">Ophiobolus disseminans</name>
    <dbReference type="NCBI Taxonomy" id="1469910"/>
    <lineage>
        <taxon>Eukaryota</taxon>
        <taxon>Fungi</taxon>
        <taxon>Dikarya</taxon>
        <taxon>Ascomycota</taxon>
        <taxon>Pezizomycotina</taxon>
        <taxon>Dothideomycetes</taxon>
        <taxon>Pleosporomycetidae</taxon>
        <taxon>Pleosporales</taxon>
        <taxon>Pleosporineae</taxon>
        <taxon>Phaeosphaeriaceae</taxon>
        <taxon>Ophiobolus</taxon>
    </lineage>
</organism>
<accession>A0A6A6ZRZ0</accession>
<evidence type="ECO:0000313" key="1">
    <source>
        <dbReference type="EMBL" id="KAF2823097.1"/>
    </source>
</evidence>
<dbReference type="OrthoDB" id="3486565at2759"/>
<dbReference type="AlphaFoldDB" id="A0A6A6ZRZ0"/>